<proteinExistence type="predicted"/>
<organism evidence="2 3">
    <name type="scientific">Microbacterium panaciterrae</name>
    <dbReference type="NCBI Taxonomy" id="985759"/>
    <lineage>
        <taxon>Bacteria</taxon>
        <taxon>Bacillati</taxon>
        <taxon>Actinomycetota</taxon>
        <taxon>Actinomycetes</taxon>
        <taxon>Micrococcales</taxon>
        <taxon>Microbacteriaceae</taxon>
        <taxon>Microbacterium</taxon>
    </lineage>
</organism>
<protein>
    <submittedName>
        <fullName evidence="2">Uncharacterized protein</fullName>
    </submittedName>
</protein>
<evidence type="ECO:0000256" key="1">
    <source>
        <dbReference type="SAM" id="MobiDB-lite"/>
    </source>
</evidence>
<keyword evidence="3" id="KW-1185">Reference proteome</keyword>
<reference evidence="3" key="1">
    <citation type="journal article" date="2019" name="Int. J. Syst. Evol. Microbiol.">
        <title>The Global Catalogue of Microorganisms (GCM) 10K type strain sequencing project: providing services to taxonomists for standard genome sequencing and annotation.</title>
        <authorList>
            <consortium name="The Broad Institute Genomics Platform"/>
            <consortium name="The Broad Institute Genome Sequencing Center for Infectious Disease"/>
            <person name="Wu L."/>
            <person name="Ma J."/>
        </authorList>
    </citation>
    <scope>NUCLEOTIDE SEQUENCE [LARGE SCALE GENOMIC DNA]</scope>
    <source>
        <strain evidence="3">JCM 17839</strain>
    </source>
</reference>
<sequence length="60" mass="6686">MLHTVPPLGLVTKLEPFRGSEYPVPTNSHPIDEDVQHSKGITPGTMFYPKRQGRQHHGAP</sequence>
<accession>A0ABP8P197</accession>
<feature type="region of interest" description="Disordered" evidence="1">
    <location>
        <begin position="18"/>
        <end position="60"/>
    </location>
</feature>
<gene>
    <name evidence="2" type="ORF">GCM10023171_00100</name>
</gene>
<comment type="caution">
    <text evidence="2">The sequence shown here is derived from an EMBL/GenBank/DDBJ whole genome shotgun (WGS) entry which is preliminary data.</text>
</comment>
<dbReference type="EMBL" id="BAABGP010000002">
    <property type="protein sequence ID" value="GAA4477428.1"/>
    <property type="molecule type" value="Genomic_DNA"/>
</dbReference>
<dbReference type="Proteomes" id="UP001500731">
    <property type="component" value="Unassembled WGS sequence"/>
</dbReference>
<name>A0ABP8P197_9MICO</name>
<evidence type="ECO:0000313" key="2">
    <source>
        <dbReference type="EMBL" id="GAA4477428.1"/>
    </source>
</evidence>
<evidence type="ECO:0000313" key="3">
    <source>
        <dbReference type="Proteomes" id="UP001500731"/>
    </source>
</evidence>
<feature type="compositionally biased region" description="Basic residues" evidence="1">
    <location>
        <begin position="51"/>
        <end position="60"/>
    </location>
</feature>